<evidence type="ECO:0000313" key="1">
    <source>
        <dbReference type="EMBL" id="KAF2884753.1"/>
    </source>
</evidence>
<sequence>MYGEVTKAQKYLKNGKSAGEDGIKSERLKHLGQEGIRRLHELIVKIHENQAGFRQGRGTQDWIFGMRQISEKVMIEEDRVYMCGIDVENAYDTLSRELGIVWKTTVLQQDYRKLSKIYIETQQI</sequence>
<protein>
    <recommendedName>
        <fullName evidence="3">Reverse transcriptase domain-containing protein</fullName>
    </recommendedName>
</protein>
<keyword evidence="2" id="KW-1185">Reference proteome</keyword>
<reference evidence="1" key="1">
    <citation type="submission" date="2019-08" db="EMBL/GenBank/DDBJ databases">
        <title>The genome of the North American firefly Photinus pyralis.</title>
        <authorList>
            <consortium name="Photinus pyralis genome working group"/>
            <person name="Fallon T.R."/>
            <person name="Sander Lower S.E."/>
            <person name="Weng J.-K."/>
        </authorList>
    </citation>
    <scope>NUCLEOTIDE SEQUENCE</scope>
    <source>
        <strain evidence="1">TRF0915ILg1</strain>
        <tissue evidence="1">Whole body</tissue>
    </source>
</reference>
<name>A0A8K0CCG9_IGNLU</name>
<gene>
    <name evidence="1" type="ORF">ILUMI_21428</name>
</gene>
<proteinExistence type="predicted"/>
<evidence type="ECO:0008006" key="3">
    <source>
        <dbReference type="Google" id="ProtNLM"/>
    </source>
</evidence>
<accession>A0A8K0CCG9</accession>
<dbReference type="AlphaFoldDB" id="A0A8K0CCG9"/>
<dbReference type="OrthoDB" id="6770762at2759"/>
<dbReference type="Proteomes" id="UP000801492">
    <property type="component" value="Unassembled WGS sequence"/>
</dbReference>
<evidence type="ECO:0000313" key="2">
    <source>
        <dbReference type="Proteomes" id="UP000801492"/>
    </source>
</evidence>
<comment type="caution">
    <text evidence="1">The sequence shown here is derived from an EMBL/GenBank/DDBJ whole genome shotgun (WGS) entry which is preliminary data.</text>
</comment>
<dbReference type="EMBL" id="VTPC01090140">
    <property type="protein sequence ID" value="KAF2884753.1"/>
    <property type="molecule type" value="Genomic_DNA"/>
</dbReference>
<organism evidence="1 2">
    <name type="scientific">Ignelater luminosus</name>
    <name type="common">Cucubano</name>
    <name type="synonym">Pyrophorus luminosus</name>
    <dbReference type="NCBI Taxonomy" id="2038154"/>
    <lineage>
        <taxon>Eukaryota</taxon>
        <taxon>Metazoa</taxon>
        <taxon>Ecdysozoa</taxon>
        <taxon>Arthropoda</taxon>
        <taxon>Hexapoda</taxon>
        <taxon>Insecta</taxon>
        <taxon>Pterygota</taxon>
        <taxon>Neoptera</taxon>
        <taxon>Endopterygota</taxon>
        <taxon>Coleoptera</taxon>
        <taxon>Polyphaga</taxon>
        <taxon>Elateriformia</taxon>
        <taxon>Elateroidea</taxon>
        <taxon>Elateridae</taxon>
        <taxon>Agrypninae</taxon>
        <taxon>Pyrophorini</taxon>
        <taxon>Ignelater</taxon>
    </lineage>
</organism>